<gene>
    <name evidence="1" type="ORF">S03H2_13755</name>
</gene>
<evidence type="ECO:0008006" key="2">
    <source>
        <dbReference type="Google" id="ProtNLM"/>
    </source>
</evidence>
<proteinExistence type="predicted"/>
<feature type="non-terminal residue" evidence="1">
    <location>
        <position position="1"/>
    </location>
</feature>
<dbReference type="EMBL" id="BARU01006977">
    <property type="protein sequence ID" value="GAH39567.1"/>
    <property type="molecule type" value="Genomic_DNA"/>
</dbReference>
<protein>
    <recommendedName>
        <fullName evidence="2">Transglutaminase-like domain-containing protein</fullName>
    </recommendedName>
</protein>
<name>X1F3R6_9ZZZZ</name>
<sequence length="139" mass="16475">SGCGIYNLNHFTLPDDAEFLALVQELDTPEKTCNYMSENFVYGSNNVTLTPYQLYKIKVGNCDDFSNFATFFPNYHGYKTYQILIEFPLEDYHMIGVFKEGNYYNISENTLYIECLCETFKEIMNFYLYQDWISYIVYD</sequence>
<reference evidence="1" key="1">
    <citation type="journal article" date="2014" name="Front. Microbiol.">
        <title>High frequency of phylogenetically diverse reductive dehalogenase-homologous genes in deep subseafloor sedimentary metagenomes.</title>
        <authorList>
            <person name="Kawai M."/>
            <person name="Futagami T."/>
            <person name="Toyoda A."/>
            <person name="Takaki Y."/>
            <person name="Nishi S."/>
            <person name="Hori S."/>
            <person name="Arai W."/>
            <person name="Tsubouchi T."/>
            <person name="Morono Y."/>
            <person name="Uchiyama I."/>
            <person name="Ito T."/>
            <person name="Fujiyama A."/>
            <person name="Inagaki F."/>
            <person name="Takami H."/>
        </authorList>
    </citation>
    <scope>NUCLEOTIDE SEQUENCE</scope>
    <source>
        <strain evidence="1">Expedition CK06-06</strain>
    </source>
</reference>
<organism evidence="1">
    <name type="scientific">marine sediment metagenome</name>
    <dbReference type="NCBI Taxonomy" id="412755"/>
    <lineage>
        <taxon>unclassified sequences</taxon>
        <taxon>metagenomes</taxon>
        <taxon>ecological metagenomes</taxon>
    </lineage>
</organism>
<dbReference type="AlphaFoldDB" id="X1F3R6"/>
<evidence type="ECO:0000313" key="1">
    <source>
        <dbReference type="EMBL" id="GAH39567.1"/>
    </source>
</evidence>
<comment type="caution">
    <text evidence="1">The sequence shown here is derived from an EMBL/GenBank/DDBJ whole genome shotgun (WGS) entry which is preliminary data.</text>
</comment>
<accession>X1F3R6</accession>